<dbReference type="RefSeq" id="WP_192027241.1">
    <property type="nucleotide sequence ID" value="NZ_JACYTN010000034.1"/>
</dbReference>
<gene>
    <name evidence="2" type="ORF">IFO66_22315</name>
</gene>
<evidence type="ECO:0000313" key="3">
    <source>
        <dbReference type="Proteomes" id="UP000634529"/>
    </source>
</evidence>
<name>A0ABR9B3T1_9BACL</name>
<dbReference type="Gene3D" id="1.10.260.40">
    <property type="entry name" value="lambda repressor-like DNA-binding domains"/>
    <property type="match status" value="1"/>
</dbReference>
<dbReference type="SUPFAM" id="SSF47413">
    <property type="entry name" value="lambda repressor-like DNA-binding domains"/>
    <property type="match status" value="1"/>
</dbReference>
<sequence>MSFKKLLDQKGMEQKDLSEIAKVRETTISEMARNINKMFPRHVLEKIADALDIKNMNDLISFVKE</sequence>
<feature type="domain" description="HTH cro/C1-type" evidence="1">
    <location>
        <begin position="3"/>
        <end position="59"/>
    </location>
</feature>
<dbReference type="CDD" id="cd00093">
    <property type="entry name" value="HTH_XRE"/>
    <property type="match status" value="1"/>
</dbReference>
<protein>
    <submittedName>
        <fullName evidence="2">Helix-turn-helix transcriptional regulator</fullName>
    </submittedName>
</protein>
<dbReference type="PROSITE" id="PS50943">
    <property type="entry name" value="HTH_CROC1"/>
    <property type="match status" value="1"/>
</dbReference>
<dbReference type="InterPro" id="IPR001387">
    <property type="entry name" value="Cro/C1-type_HTH"/>
</dbReference>
<evidence type="ECO:0000313" key="2">
    <source>
        <dbReference type="EMBL" id="MBD8501024.1"/>
    </source>
</evidence>
<keyword evidence="3" id="KW-1185">Reference proteome</keyword>
<proteinExistence type="predicted"/>
<dbReference type="Proteomes" id="UP000634529">
    <property type="component" value="Unassembled WGS sequence"/>
</dbReference>
<evidence type="ECO:0000259" key="1">
    <source>
        <dbReference type="PROSITE" id="PS50943"/>
    </source>
</evidence>
<reference evidence="2 3" key="1">
    <citation type="submission" date="2020-09" db="EMBL/GenBank/DDBJ databases">
        <title>Paenibacillus sp. CAU 1523 isolated from sand of Haeundae Beach.</title>
        <authorList>
            <person name="Kim W."/>
        </authorList>
    </citation>
    <scope>NUCLEOTIDE SEQUENCE [LARGE SCALE GENOMIC DNA]</scope>
    <source>
        <strain evidence="2 3">CAU 1523</strain>
    </source>
</reference>
<organism evidence="2 3">
    <name type="scientific">Paenibacillus arenosi</name>
    <dbReference type="NCBI Taxonomy" id="2774142"/>
    <lineage>
        <taxon>Bacteria</taxon>
        <taxon>Bacillati</taxon>
        <taxon>Bacillota</taxon>
        <taxon>Bacilli</taxon>
        <taxon>Bacillales</taxon>
        <taxon>Paenibacillaceae</taxon>
        <taxon>Paenibacillus</taxon>
    </lineage>
</organism>
<dbReference type="EMBL" id="JACYTN010000034">
    <property type="protein sequence ID" value="MBD8501024.1"/>
    <property type="molecule type" value="Genomic_DNA"/>
</dbReference>
<comment type="caution">
    <text evidence="2">The sequence shown here is derived from an EMBL/GenBank/DDBJ whole genome shotgun (WGS) entry which is preliminary data.</text>
</comment>
<accession>A0ABR9B3T1</accession>
<dbReference type="InterPro" id="IPR010982">
    <property type="entry name" value="Lambda_DNA-bd_dom_sf"/>
</dbReference>
<dbReference type="Pfam" id="PF13443">
    <property type="entry name" value="HTH_26"/>
    <property type="match status" value="1"/>
</dbReference>